<keyword evidence="3" id="KW-0804">Transcription</keyword>
<keyword evidence="1" id="KW-0805">Transcription regulation</keyword>
<dbReference type="GO" id="GO:0000976">
    <property type="term" value="F:transcription cis-regulatory region binding"/>
    <property type="evidence" value="ECO:0007669"/>
    <property type="project" value="TreeGrafter"/>
</dbReference>
<comment type="caution">
    <text evidence="5">The sequence shown here is derived from an EMBL/GenBank/DDBJ whole genome shotgun (WGS) entry which is preliminary data.</text>
</comment>
<dbReference type="SMART" id="SM00342">
    <property type="entry name" value="HTH_ARAC"/>
    <property type="match status" value="1"/>
</dbReference>
<evidence type="ECO:0000256" key="2">
    <source>
        <dbReference type="ARBA" id="ARBA00023125"/>
    </source>
</evidence>
<dbReference type="RefSeq" id="WP_155039941.1">
    <property type="nucleotide sequence ID" value="NZ_WMIG01000005.1"/>
</dbReference>
<reference evidence="5 6" key="1">
    <citation type="submission" date="2019-11" db="EMBL/GenBank/DDBJ databases">
        <authorList>
            <person name="Dong K."/>
        </authorList>
    </citation>
    <scope>NUCLEOTIDE SEQUENCE [LARGE SCALE GENOMIC DNA]</scope>
    <source>
        <strain evidence="5 6">NBRC 112902</strain>
    </source>
</reference>
<dbReference type="GO" id="GO:0003700">
    <property type="term" value="F:DNA-binding transcription factor activity"/>
    <property type="evidence" value="ECO:0007669"/>
    <property type="project" value="InterPro"/>
</dbReference>
<accession>A0A844HJF5</accession>
<dbReference type="InterPro" id="IPR018060">
    <property type="entry name" value="HTH_AraC"/>
</dbReference>
<dbReference type="PANTHER" id="PTHR47894:SF4">
    <property type="entry name" value="HTH-TYPE TRANSCRIPTIONAL REGULATOR GADX"/>
    <property type="match status" value="1"/>
</dbReference>
<protein>
    <submittedName>
        <fullName evidence="5">Helix-turn-helix domain-containing protein</fullName>
    </submittedName>
</protein>
<dbReference type="OrthoDB" id="9805730at2"/>
<gene>
    <name evidence="5" type="ORF">GL300_12380</name>
</gene>
<feature type="domain" description="HTH araC/xylS-type" evidence="4">
    <location>
        <begin position="234"/>
        <end position="333"/>
    </location>
</feature>
<dbReference type="Gene3D" id="1.10.10.60">
    <property type="entry name" value="Homeodomain-like"/>
    <property type="match status" value="1"/>
</dbReference>
<sequence length="343" mass="38295">MYELPSAWIMHAAEQLGANSAAIRGALQSARLHPQFLSDDHERVSDRKCIDFLECAASLTGDDTLGLNLGKSYDVRRSGLATYVSISAKTFREGVLHGLRYVRLGDTSADIELKELGNVATIRLDSKNPYFRMHRQGPEFRMASWFMAARQMVSERFQAVEVRFAHPRASSREAFTRFFGCPVAFNAEATEMLIQPASLALPMRRADPHLLALLQRIGDALLSAQCSEKTALRLDIERLVLGALPKGGPPDIAQIAIAVAMSERTLARKLQAEGTSYQGLVNDVRRDAAKSYLADRSFSIRQVAYLLGYSEQSSFTNAFRRWTNQTPRAYREAKIQTFKALMV</sequence>
<dbReference type="Pfam" id="PF12625">
    <property type="entry name" value="Arabinose_bd"/>
    <property type="match status" value="1"/>
</dbReference>
<name>A0A844HJF5_9RHOB</name>
<evidence type="ECO:0000313" key="6">
    <source>
        <dbReference type="Proteomes" id="UP000449846"/>
    </source>
</evidence>
<dbReference type="GO" id="GO:0005829">
    <property type="term" value="C:cytosol"/>
    <property type="evidence" value="ECO:0007669"/>
    <property type="project" value="TreeGrafter"/>
</dbReference>
<dbReference type="InterPro" id="IPR009057">
    <property type="entry name" value="Homeodomain-like_sf"/>
</dbReference>
<dbReference type="PROSITE" id="PS01124">
    <property type="entry name" value="HTH_ARAC_FAMILY_2"/>
    <property type="match status" value="1"/>
</dbReference>
<evidence type="ECO:0000259" key="4">
    <source>
        <dbReference type="PROSITE" id="PS01124"/>
    </source>
</evidence>
<keyword evidence="6" id="KW-1185">Reference proteome</keyword>
<proteinExistence type="predicted"/>
<evidence type="ECO:0000256" key="3">
    <source>
        <dbReference type="ARBA" id="ARBA00023163"/>
    </source>
</evidence>
<dbReference type="InterPro" id="IPR020449">
    <property type="entry name" value="Tscrpt_reg_AraC-type_HTH"/>
</dbReference>
<dbReference type="PRINTS" id="PR00032">
    <property type="entry name" value="HTHARAC"/>
</dbReference>
<dbReference type="PANTHER" id="PTHR47894">
    <property type="entry name" value="HTH-TYPE TRANSCRIPTIONAL REGULATOR GADX"/>
    <property type="match status" value="1"/>
</dbReference>
<dbReference type="AlphaFoldDB" id="A0A844HJF5"/>
<dbReference type="Proteomes" id="UP000449846">
    <property type="component" value="Unassembled WGS sequence"/>
</dbReference>
<evidence type="ECO:0000256" key="1">
    <source>
        <dbReference type="ARBA" id="ARBA00023015"/>
    </source>
</evidence>
<evidence type="ECO:0000313" key="5">
    <source>
        <dbReference type="EMBL" id="MTH60006.1"/>
    </source>
</evidence>
<dbReference type="InterPro" id="IPR032687">
    <property type="entry name" value="AraC-type_N"/>
</dbReference>
<dbReference type="Pfam" id="PF12833">
    <property type="entry name" value="HTH_18"/>
    <property type="match status" value="1"/>
</dbReference>
<organism evidence="5 6">
    <name type="scientific">Paracoccus litorisediminis</name>
    <dbReference type="NCBI Taxonomy" id="2006130"/>
    <lineage>
        <taxon>Bacteria</taxon>
        <taxon>Pseudomonadati</taxon>
        <taxon>Pseudomonadota</taxon>
        <taxon>Alphaproteobacteria</taxon>
        <taxon>Rhodobacterales</taxon>
        <taxon>Paracoccaceae</taxon>
        <taxon>Paracoccus</taxon>
    </lineage>
</organism>
<keyword evidence="2" id="KW-0238">DNA-binding</keyword>
<dbReference type="SUPFAM" id="SSF46689">
    <property type="entry name" value="Homeodomain-like"/>
    <property type="match status" value="1"/>
</dbReference>
<dbReference type="EMBL" id="WMIG01000005">
    <property type="protein sequence ID" value="MTH60006.1"/>
    <property type="molecule type" value="Genomic_DNA"/>
</dbReference>